<evidence type="ECO:0000313" key="4">
    <source>
        <dbReference type="Proteomes" id="UP000178040"/>
    </source>
</evidence>
<reference evidence="3 4" key="1">
    <citation type="journal article" date="2016" name="Nat. Commun.">
        <title>Thousands of microbial genomes shed light on interconnected biogeochemical processes in an aquifer system.</title>
        <authorList>
            <person name="Anantharaman K."/>
            <person name="Brown C.T."/>
            <person name="Hug L.A."/>
            <person name="Sharon I."/>
            <person name="Castelle C.J."/>
            <person name="Probst A.J."/>
            <person name="Thomas B.C."/>
            <person name="Singh A."/>
            <person name="Wilkins M.J."/>
            <person name="Karaoz U."/>
            <person name="Brodie E.L."/>
            <person name="Williams K.H."/>
            <person name="Hubbard S.S."/>
            <person name="Banfield J.F."/>
        </authorList>
    </citation>
    <scope>NUCLEOTIDE SEQUENCE [LARGE SCALE GENOMIC DNA]</scope>
</reference>
<evidence type="ECO:0008006" key="5">
    <source>
        <dbReference type="Google" id="ProtNLM"/>
    </source>
</evidence>
<dbReference type="InterPro" id="IPR000056">
    <property type="entry name" value="Ribul_P_3_epim-like"/>
</dbReference>
<dbReference type="SUPFAM" id="SSF51366">
    <property type="entry name" value="Ribulose-phoshate binding barrel"/>
    <property type="match status" value="1"/>
</dbReference>
<dbReference type="InterPro" id="IPR011060">
    <property type="entry name" value="RibuloseP-bd_barrel"/>
</dbReference>
<sequence>MKVIPSILEKDSSSLFFQIERLSPFFKTFQIDIADGIFVQNKTLDIGNVISAMKQFNNETISYLLFDLHLMVNDYLGATKKLSNLVAKKLLSIKNVFIHFSLFPNYSLLTTTYPQFTFGLVLNPEDSLDKLYKLYNFKTINCIQIMSVSPGSQGSPFLPETLQKIQQLRKIGYKNSIFLDGGINDKSLLQIMNLEFKPDFLVVGSYLTKSSNLQENIDSLKSFAIA</sequence>
<dbReference type="Gene3D" id="3.20.20.70">
    <property type="entry name" value="Aldolase class I"/>
    <property type="match status" value="1"/>
</dbReference>
<proteinExistence type="predicted"/>
<dbReference type="InterPro" id="IPR013785">
    <property type="entry name" value="Aldolase_TIM"/>
</dbReference>
<organism evidence="3 4">
    <name type="scientific">Candidatus Roizmanbacteria bacterium RIFCSPLOWO2_01_FULL_37_16</name>
    <dbReference type="NCBI Taxonomy" id="1802058"/>
    <lineage>
        <taxon>Bacteria</taxon>
        <taxon>Candidatus Roizmaniibacteriota</taxon>
    </lineage>
</organism>
<dbReference type="EMBL" id="MGAI01000008">
    <property type="protein sequence ID" value="OGK45432.1"/>
    <property type="molecule type" value="Genomic_DNA"/>
</dbReference>
<evidence type="ECO:0000256" key="1">
    <source>
        <dbReference type="ARBA" id="ARBA00022723"/>
    </source>
</evidence>
<dbReference type="GO" id="GO:0005975">
    <property type="term" value="P:carbohydrate metabolic process"/>
    <property type="evidence" value="ECO:0007669"/>
    <property type="project" value="InterPro"/>
</dbReference>
<dbReference type="PANTHER" id="PTHR11749">
    <property type="entry name" value="RIBULOSE-5-PHOSPHATE-3-EPIMERASE"/>
    <property type="match status" value="1"/>
</dbReference>
<keyword evidence="1" id="KW-0479">Metal-binding</keyword>
<comment type="caution">
    <text evidence="3">The sequence shown here is derived from an EMBL/GenBank/DDBJ whole genome shotgun (WGS) entry which is preliminary data.</text>
</comment>
<dbReference type="GO" id="GO:0046872">
    <property type="term" value="F:metal ion binding"/>
    <property type="evidence" value="ECO:0007669"/>
    <property type="project" value="UniProtKB-KW"/>
</dbReference>
<protein>
    <recommendedName>
        <fullName evidence="5">Ribulose-phosphate 3-epimerase</fullName>
    </recommendedName>
</protein>
<keyword evidence="2" id="KW-0413">Isomerase</keyword>
<evidence type="ECO:0000256" key="2">
    <source>
        <dbReference type="ARBA" id="ARBA00023235"/>
    </source>
</evidence>
<dbReference type="Pfam" id="PF00834">
    <property type="entry name" value="Ribul_P_3_epim"/>
    <property type="match status" value="1"/>
</dbReference>
<name>A0A1F7IQ54_9BACT</name>
<dbReference type="AlphaFoldDB" id="A0A1F7IQ54"/>
<accession>A0A1F7IQ54</accession>
<dbReference type="GO" id="GO:0016857">
    <property type="term" value="F:racemase and epimerase activity, acting on carbohydrates and derivatives"/>
    <property type="evidence" value="ECO:0007669"/>
    <property type="project" value="InterPro"/>
</dbReference>
<evidence type="ECO:0000313" key="3">
    <source>
        <dbReference type="EMBL" id="OGK45432.1"/>
    </source>
</evidence>
<gene>
    <name evidence="3" type="ORF">A3B40_02655</name>
</gene>
<dbReference type="Proteomes" id="UP000178040">
    <property type="component" value="Unassembled WGS sequence"/>
</dbReference>